<dbReference type="PANTHER" id="PTHR23201">
    <property type="entry name" value="EXTENSIN, PROLINE-RICH PROTEIN"/>
    <property type="match status" value="1"/>
</dbReference>
<dbReference type="Proteomes" id="UP000593562">
    <property type="component" value="Unassembled WGS sequence"/>
</dbReference>
<evidence type="ECO:0000313" key="3">
    <source>
        <dbReference type="EMBL" id="KAF5752489.1"/>
    </source>
</evidence>
<dbReference type="AlphaFoldDB" id="A0A7J7E1R5"/>
<feature type="signal peptide" evidence="2">
    <location>
        <begin position="1"/>
        <end position="21"/>
    </location>
</feature>
<evidence type="ECO:0000313" key="4">
    <source>
        <dbReference type="Proteomes" id="UP000593562"/>
    </source>
</evidence>
<dbReference type="InParanoid" id="A0A7J7E1R5"/>
<accession>A0A7J7E1R5</accession>
<protein>
    <submittedName>
        <fullName evidence="3">Gibberellin-regulated protein 12-like</fullName>
    </submittedName>
</protein>
<keyword evidence="4" id="KW-1185">Reference proteome</keyword>
<dbReference type="EMBL" id="JAAARO010000001">
    <property type="protein sequence ID" value="KAF5752489.1"/>
    <property type="molecule type" value="Genomic_DNA"/>
</dbReference>
<comment type="similarity">
    <text evidence="1">Belongs to the GASA family.</text>
</comment>
<dbReference type="Pfam" id="PF02704">
    <property type="entry name" value="GASA"/>
    <property type="match status" value="1"/>
</dbReference>
<gene>
    <name evidence="3" type="ORF">HS088_TW01G00400</name>
</gene>
<evidence type="ECO:0000256" key="1">
    <source>
        <dbReference type="ARBA" id="ARBA00010582"/>
    </source>
</evidence>
<dbReference type="InterPro" id="IPR003854">
    <property type="entry name" value="GASA"/>
</dbReference>
<keyword evidence="2" id="KW-0732">Signal</keyword>
<comment type="caution">
    <text evidence="3">The sequence shown here is derived from an EMBL/GenBank/DDBJ whole genome shotgun (WGS) entry which is preliminary data.</text>
</comment>
<evidence type="ECO:0000256" key="2">
    <source>
        <dbReference type="SAM" id="SignalP"/>
    </source>
</evidence>
<name>A0A7J7E1R5_TRIWF</name>
<proteinExistence type="inferred from homology"/>
<sequence>MAKLSSVSIAMVLLLAMAAFAVEVSYAGGEGSLLPGDCEDLCEYRCSETSHQKPCLFFCNKCCNTCLCVPSGTYGNKEECPCYNNWHTQEGKPKCP</sequence>
<organism evidence="3 4">
    <name type="scientific">Tripterygium wilfordii</name>
    <name type="common">Thunder God vine</name>
    <dbReference type="NCBI Taxonomy" id="458696"/>
    <lineage>
        <taxon>Eukaryota</taxon>
        <taxon>Viridiplantae</taxon>
        <taxon>Streptophyta</taxon>
        <taxon>Embryophyta</taxon>
        <taxon>Tracheophyta</taxon>
        <taxon>Spermatophyta</taxon>
        <taxon>Magnoliopsida</taxon>
        <taxon>eudicotyledons</taxon>
        <taxon>Gunneridae</taxon>
        <taxon>Pentapetalae</taxon>
        <taxon>rosids</taxon>
        <taxon>fabids</taxon>
        <taxon>Celastrales</taxon>
        <taxon>Celastraceae</taxon>
        <taxon>Tripterygium</taxon>
    </lineage>
</organism>
<reference evidence="3 4" key="1">
    <citation type="journal article" date="2020" name="Nat. Commun.">
        <title>Genome of Tripterygium wilfordii and identification of cytochrome P450 involved in triptolide biosynthesis.</title>
        <authorList>
            <person name="Tu L."/>
            <person name="Su P."/>
            <person name="Zhang Z."/>
            <person name="Gao L."/>
            <person name="Wang J."/>
            <person name="Hu T."/>
            <person name="Zhou J."/>
            <person name="Zhang Y."/>
            <person name="Zhao Y."/>
            <person name="Liu Y."/>
            <person name="Song Y."/>
            <person name="Tong Y."/>
            <person name="Lu Y."/>
            <person name="Yang J."/>
            <person name="Xu C."/>
            <person name="Jia M."/>
            <person name="Peters R.J."/>
            <person name="Huang L."/>
            <person name="Gao W."/>
        </authorList>
    </citation>
    <scope>NUCLEOTIDE SEQUENCE [LARGE SCALE GENOMIC DNA]</scope>
    <source>
        <strain evidence="4">cv. XIE 37</strain>
        <tissue evidence="3">Leaf</tissue>
    </source>
</reference>
<dbReference type="PANTHER" id="PTHR23201:SF92">
    <property type="entry name" value="GIBBERELLIN-REGULATED PROTEIN 12"/>
    <property type="match status" value="1"/>
</dbReference>
<feature type="chain" id="PRO_5029834595" evidence="2">
    <location>
        <begin position="22"/>
        <end position="96"/>
    </location>
</feature>